<evidence type="ECO:0000256" key="2">
    <source>
        <dbReference type="ARBA" id="ARBA00004651"/>
    </source>
</evidence>
<dbReference type="CDD" id="cd06225">
    <property type="entry name" value="HAMP"/>
    <property type="match status" value="1"/>
</dbReference>
<dbReference type="SMART" id="SM00388">
    <property type="entry name" value="HisKA"/>
    <property type="match status" value="1"/>
</dbReference>
<evidence type="ECO:0000256" key="6">
    <source>
        <dbReference type="ARBA" id="ARBA00022679"/>
    </source>
</evidence>
<dbReference type="InterPro" id="IPR004358">
    <property type="entry name" value="Sig_transdc_His_kin-like_C"/>
</dbReference>
<dbReference type="InterPro" id="IPR050398">
    <property type="entry name" value="HssS/ArlS-like"/>
</dbReference>
<dbReference type="Pfam" id="PF00512">
    <property type="entry name" value="HisKA"/>
    <property type="match status" value="1"/>
</dbReference>
<dbReference type="Gene3D" id="6.10.340.10">
    <property type="match status" value="1"/>
</dbReference>
<evidence type="ECO:0000256" key="11">
    <source>
        <dbReference type="ARBA" id="ARBA00022989"/>
    </source>
</evidence>
<proteinExistence type="predicted"/>
<dbReference type="SMART" id="SM00387">
    <property type="entry name" value="HATPase_c"/>
    <property type="match status" value="1"/>
</dbReference>
<feature type="transmembrane region" description="Helical" evidence="14">
    <location>
        <begin position="166"/>
        <end position="187"/>
    </location>
</feature>
<dbReference type="Gene3D" id="1.10.287.130">
    <property type="match status" value="1"/>
</dbReference>
<dbReference type="AlphaFoldDB" id="A0A239FH55"/>
<name>A0A239FH55_9FIRM</name>
<dbReference type="PRINTS" id="PR00344">
    <property type="entry name" value="BCTRLSENSOR"/>
</dbReference>
<dbReference type="SUPFAM" id="SSF47384">
    <property type="entry name" value="Homodimeric domain of signal transducing histidine kinase"/>
    <property type="match status" value="1"/>
</dbReference>
<evidence type="ECO:0000256" key="8">
    <source>
        <dbReference type="ARBA" id="ARBA00022741"/>
    </source>
</evidence>
<feature type="domain" description="HAMP" evidence="16">
    <location>
        <begin position="189"/>
        <end position="241"/>
    </location>
</feature>
<dbReference type="GO" id="GO:0000155">
    <property type="term" value="F:phosphorelay sensor kinase activity"/>
    <property type="evidence" value="ECO:0007669"/>
    <property type="project" value="InterPro"/>
</dbReference>
<dbReference type="GO" id="GO:0005524">
    <property type="term" value="F:ATP binding"/>
    <property type="evidence" value="ECO:0007669"/>
    <property type="project" value="UniProtKB-KW"/>
</dbReference>
<sequence>MKFSWKIFLLCMGIYVISLTATGMVVTENTYKSLLKEEIERSLEEESNLHSTLALYLLNNQRLAQEKIELKNYSKSMVDIVKTDRNYLEIFDEKLNLLATNAPRAWFFSRDELDVALKGQKNFVLRRDEEQLYLFVSNVLEIDEEKILLSLIKDITHVEKHRQQQYLLFMRTGLIGLVFVALITWGLSRFLLKPFRELNLTAQNIASGNYHVRAKVNRKDEVGLLAEQFNIMADKIEQKMKELKAEGQRQQHFIDNLTHELRTPLTSIMGYAEYLLKAKYDPEIFKKSLNYIYSEGNRMLKISKTLMHMILVRENPLNLKEEQVMPLLAEVQNIMRVKGEKKGIILEIEGEDALIPLDKDLFKVIITNLVDNAIKASRRGKKVTIGVEKMPENTCIFVADEGKGMEEWETKKVTEPFYRIDKSRSRKEGGVGLGLAICHQIVEEHGATLEIESKVGIGTKIKINFPHRFYKNFTSRSQVG</sequence>
<dbReference type="Pfam" id="PF02518">
    <property type="entry name" value="HATPase_c"/>
    <property type="match status" value="1"/>
</dbReference>
<dbReference type="SMART" id="SM00304">
    <property type="entry name" value="HAMP"/>
    <property type="match status" value="1"/>
</dbReference>
<evidence type="ECO:0000256" key="5">
    <source>
        <dbReference type="ARBA" id="ARBA00022553"/>
    </source>
</evidence>
<keyword evidence="6" id="KW-0808">Transferase</keyword>
<keyword evidence="4" id="KW-1003">Cell membrane</keyword>
<keyword evidence="9 17" id="KW-0418">Kinase</keyword>
<organism evidence="17 18">
    <name type="scientific">Anaerovirgula multivorans</name>
    <dbReference type="NCBI Taxonomy" id="312168"/>
    <lineage>
        <taxon>Bacteria</taxon>
        <taxon>Bacillati</taxon>
        <taxon>Bacillota</taxon>
        <taxon>Clostridia</taxon>
        <taxon>Peptostreptococcales</taxon>
        <taxon>Natronincolaceae</taxon>
        <taxon>Anaerovirgula</taxon>
    </lineage>
</organism>
<keyword evidence="11 14" id="KW-1133">Transmembrane helix</keyword>
<evidence type="ECO:0000256" key="13">
    <source>
        <dbReference type="ARBA" id="ARBA00023136"/>
    </source>
</evidence>
<evidence type="ECO:0000256" key="7">
    <source>
        <dbReference type="ARBA" id="ARBA00022692"/>
    </source>
</evidence>
<evidence type="ECO:0000256" key="4">
    <source>
        <dbReference type="ARBA" id="ARBA00022475"/>
    </source>
</evidence>
<dbReference type="PANTHER" id="PTHR45528:SF1">
    <property type="entry name" value="SENSOR HISTIDINE KINASE CPXA"/>
    <property type="match status" value="1"/>
</dbReference>
<dbReference type="EMBL" id="FZOJ01000013">
    <property type="protein sequence ID" value="SNS56127.1"/>
    <property type="molecule type" value="Genomic_DNA"/>
</dbReference>
<keyword evidence="7 14" id="KW-0812">Transmembrane</keyword>
<dbReference type="InterPro" id="IPR036890">
    <property type="entry name" value="HATPase_C_sf"/>
</dbReference>
<dbReference type="Pfam" id="PF00672">
    <property type="entry name" value="HAMP"/>
    <property type="match status" value="1"/>
</dbReference>
<dbReference type="InterPro" id="IPR003661">
    <property type="entry name" value="HisK_dim/P_dom"/>
</dbReference>
<dbReference type="PROSITE" id="PS50885">
    <property type="entry name" value="HAMP"/>
    <property type="match status" value="1"/>
</dbReference>
<dbReference type="Gene3D" id="3.30.565.10">
    <property type="entry name" value="Histidine kinase-like ATPase, C-terminal domain"/>
    <property type="match status" value="1"/>
</dbReference>
<dbReference type="InterPro" id="IPR036097">
    <property type="entry name" value="HisK_dim/P_sf"/>
</dbReference>
<dbReference type="SUPFAM" id="SSF55874">
    <property type="entry name" value="ATPase domain of HSP90 chaperone/DNA topoisomerase II/histidine kinase"/>
    <property type="match status" value="1"/>
</dbReference>
<feature type="transmembrane region" description="Helical" evidence="14">
    <location>
        <begin position="6"/>
        <end position="26"/>
    </location>
</feature>
<gene>
    <name evidence="17" type="ORF">SAMN05446037_10139</name>
</gene>
<dbReference type="PANTHER" id="PTHR45528">
    <property type="entry name" value="SENSOR HISTIDINE KINASE CPXA"/>
    <property type="match status" value="1"/>
</dbReference>
<keyword evidence="8" id="KW-0547">Nucleotide-binding</keyword>
<evidence type="ECO:0000256" key="10">
    <source>
        <dbReference type="ARBA" id="ARBA00022840"/>
    </source>
</evidence>
<dbReference type="InterPro" id="IPR003660">
    <property type="entry name" value="HAMP_dom"/>
</dbReference>
<evidence type="ECO:0000313" key="18">
    <source>
        <dbReference type="Proteomes" id="UP000198304"/>
    </source>
</evidence>
<keyword evidence="5" id="KW-0597">Phosphoprotein</keyword>
<feature type="domain" description="Histidine kinase" evidence="15">
    <location>
        <begin position="256"/>
        <end position="469"/>
    </location>
</feature>
<dbReference type="GO" id="GO:0005886">
    <property type="term" value="C:plasma membrane"/>
    <property type="evidence" value="ECO:0007669"/>
    <property type="project" value="UniProtKB-SubCell"/>
</dbReference>
<dbReference type="RefSeq" id="WP_089283458.1">
    <property type="nucleotide sequence ID" value="NZ_FZOJ01000013.1"/>
</dbReference>
<keyword evidence="13 14" id="KW-0472">Membrane</keyword>
<dbReference type="Proteomes" id="UP000198304">
    <property type="component" value="Unassembled WGS sequence"/>
</dbReference>
<evidence type="ECO:0000259" key="15">
    <source>
        <dbReference type="PROSITE" id="PS50109"/>
    </source>
</evidence>
<evidence type="ECO:0000256" key="9">
    <source>
        <dbReference type="ARBA" id="ARBA00022777"/>
    </source>
</evidence>
<dbReference type="OrthoDB" id="9786919at2"/>
<dbReference type="InterPro" id="IPR005467">
    <property type="entry name" value="His_kinase_dom"/>
</dbReference>
<comment type="catalytic activity">
    <reaction evidence="1">
        <text>ATP + protein L-histidine = ADP + protein N-phospho-L-histidine.</text>
        <dbReference type="EC" id="2.7.13.3"/>
    </reaction>
</comment>
<reference evidence="17 18" key="1">
    <citation type="submission" date="2017-06" db="EMBL/GenBank/DDBJ databases">
        <authorList>
            <person name="Kim H.J."/>
            <person name="Triplett B.A."/>
        </authorList>
    </citation>
    <scope>NUCLEOTIDE SEQUENCE [LARGE SCALE GENOMIC DNA]</scope>
    <source>
        <strain evidence="17 18">SCA</strain>
    </source>
</reference>
<dbReference type="PROSITE" id="PS50109">
    <property type="entry name" value="HIS_KIN"/>
    <property type="match status" value="1"/>
</dbReference>
<keyword evidence="12" id="KW-0902">Two-component regulatory system</keyword>
<dbReference type="CDD" id="cd00082">
    <property type="entry name" value="HisKA"/>
    <property type="match status" value="1"/>
</dbReference>
<dbReference type="FunFam" id="3.30.565.10:FF:000006">
    <property type="entry name" value="Sensor histidine kinase WalK"/>
    <property type="match status" value="1"/>
</dbReference>
<protein>
    <recommendedName>
        <fullName evidence="3">histidine kinase</fullName>
        <ecNumber evidence="3">2.7.13.3</ecNumber>
    </recommendedName>
</protein>
<dbReference type="InterPro" id="IPR003594">
    <property type="entry name" value="HATPase_dom"/>
</dbReference>
<dbReference type="EC" id="2.7.13.3" evidence="3"/>
<evidence type="ECO:0000256" key="12">
    <source>
        <dbReference type="ARBA" id="ARBA00023012"/>
    </source>
</evidence>
<evidence type="ECO:0000256" key="1">
    <source>
        <dbReference type="ARBA" id="ARBA00000085"/>
    </source>
</evidence>
<evidence type="ECO:0000313" key="17">
    <source>
        <dbReference type="EMBL" id="SNS56127.1"/>
    </source>
</evidence>
<evidence type="ECO:0000256" key="14">
    <source>
        <dbReference type="SAM" id="Phobius"/>
    </source>
</evidence>
<dbReference type="SUPFAM" id="SSF158472">
    <property type="entry name" value="HAMP domain-like"/>
    <property type="match status" value="1"/>
</dbReference>
<keyword evidence="10" id="KW-0067">ATP-binding</keyword>
<accession>A0A239FH55</accession>
<evidence type="ECO:0000256" key="3">
    <source>
        <dbReference type="ARBA" id="ARBA00012438"/>
    </source>
</evidence>
<evidence type="ECO:0000259" key="16">
    <source>
        <dbReference type="PROSITE" id="PS50885"/>
    </source>
</evidence>
<comment type="subcellular location">
    <subcellularLocation>
        <location evidence="2">Cell membrane</location>
        <topology evidence="2">Multi-pass membrane protein</topology>
    </subcellularLocation>
</comment>
<keyword evidence="18" id="KW-1185">Reference proteome</keyword>